<dbReference type="AlphaFoldDB" id="A0A644ZEU1"/>
<protein>
    <recommendedName>
        <fullName evidence="2">DUF1292 domain-containing protein</fullName>
    </recommendedName>
</protein>
<gene>
    <name evidence="1" type="ORF">SDC9_85850</name>
</gene>
<dbReference type="EMBL" id="VSSQ01008564">
    <property type="protein sequence ID" value="MPM39217.1"/>
    <property type="molecule type" value="Genomic_DNA"/>
</dbReference>
<accession>A0A644ZEU1</accession>
<evidence type="ECO:0000313" key="1">
    <source>
        <dbReference type="EMBL" id="MPM39217.1"/>
    </source>
</evidence>
<proteinExistence type="predicted"/>
<comment type="caution">
    <text evidence="1">The sequence shown here is derived from an EMBL/GenBank/DDBJ whole genome shotgun (WGS) entry which is preliminary data.</text>
</comment>
<organism evidence="1">
    <name type="scientific">bioreactor metagenome</name>
    <dbReference type="NCBI Taxonomy" id="1076179"/>
    <lineage>
        <taxon>unclassified sequences</taxon>
        <taxon>metagenomes</taxon>
        <taxon>ecological metagenomes</taxon>
    </lineage>
</organism>
<reference evidence="1" key="1">
    <citation type="submission" date="2019-08" db="EMBL/GenBank/DDBJ databases">
        <authorList>
            <person name="Kucharzyk K."/>
            <person name="Murdoch R.W."/>
            <person name="Higgins S."/>
            <person name="Loffler F."/>
        </authorList>
    </citation>
    <scope>NUCLEOTIDE SEQUENCE</scope>
</reference>
<dbReference type="InterPro" id="IPR009711">
    <property type="entry name" value="UPF0473"/>
</dbReference>
<evidence type="ECO:0008006" key="2">
    <source>
        <dbReference type="Google" id="ProtNLM"/>
    </source>
</evidence>
<name>A0A644ZEU1_9ZZZZ</name>
<sequence>MRREKIRYNGLDLEKGSNEKAVNRMEEERDLVVFSDEEGNEFELEIVDYFDYEDQEYAVLVDPEGCGCGCGDEECHEHDAEVYIMKIVVNGEFEEFLPADEDKMDVLSKIVEERFEAMEDEEDDEEESED</sequence>
<dbReference type="Pfam" id="PF06949">
    <property type="entry name" value="DUF1292"/>
    <property type="match status" value="1"/>
</dbReference>